<accession>A0AAD1YQ62</accession>
<dbReference type="PANTHER" id="PTHR16128">
    <property type="entry name" value="FAD/NAD(P)-BINDING OXIDOREDUCTASE FAMILY PROTEIN"/>
    <property type="match status" value="1"/>
</dbReference>
<dbReference type="Proteomes" id="UP000834106">
    <property type="component" value="Chromosome 1"/>
</dbReference>
<reference evidence="1" key="1">
    <citation type="submission" date="2023-05" db="EMBL/GenBank/DDBJ databases">
        <authorList>
            <person name="Huff M."/>
        </authorList>
    </citation>
    <scope>NUCLEOTIDE SEQUENCE</scope>
</reference>
<protein>
    <submittedName>
        <fullName evidence="1">Uncharacterized protein</fullName>
    </submittedName>
</protein>
<gene>
    <name evidence="1" type="ORF">FPE_LOCUS2491</name>
</gene>
<sequence>MFDPGNYYELNEESSQLAAMSSVASNVAVIGSGISGTVCASILAKNGISVTIFESARGPGGRMSQRREIAEDGRELLFDHGAPCFSLNASNSEHEIKCIDYRDEMINAKELKSIIAVSPAKDFPQIILRAFEAVLVLFH</sequence>
<dbReference type="SUPFAM" id="SSF51905">
    <property type="entry name" value="FAD/NAD(P)-binding domain"/>
    <property type="match status" value="1"/>
</dbReference>
<dbReference type="PANTHER" id="PTHR16128:SF5">
    <property type="entry name" value="FAD_NAD(P)-BINDING OXIDOREDUCTASE FAMILY PROTEIN"/>
    <property type="match status" value="1"/>
</dbReference>
<proteinExistence type="predicted"/>
<dbReference type="EMBL" id="OU503036">
    <property type="protein sequence ID" value="CAI9755060.1"/>
    <property type="molecule type" value="Genomic_DNA"/>
</dbReference>
<evidence type="ECO:0000313" key="1">
    <source>
        <dbReference type="EMBL" id="CAI9755060.1"/>
    </source>
</evidence>
<keyword evidence="2" id="KW-1185">Reference proteome</keyword>
<dbReference type="AlphaFoldDB" id="A0AAD1YQ62"/>
<name>A0AAD1YQ62_9LAMI</name>
<dbReference type="Gene3D" id="3.50.50.60">
    <property type="entry name" value="FAD/NAD(P)-binding domain"/>
    <property type="match status" value="1"/>
</dbReference>
<evidence type="ECO:0000313" key="2">
    <source>
        <dbReference type="Proteomes" id="UP000834106"/>
    </source>
</evidence>
<dbReference type="PRINTS" id="PR00419">
    <property type="entry name" value="ADXRDTASE"/>
</dbReference>
<organism evidence="1 2">
    <name type="scientific">Fraxinus pennsylvanica</name>
    <dbReference type="NCBI Taxonomy" id="56036"/>
    <lineage>
        <taxon>Eukaryota</taxon>
        <taxon>Viridiplantae</taxon>
        <taxon>Streptophyta</taxon>
        <taxon>Embryophyta</taxon>
        <taxon>Tracheophyta</taxon>
        <taxon>Spermatophyta</taxon>
        <taxon>Magnoliopsida</taxon>
        <taxon>eudicotyledons</taxon>
        <taxon>Gunneridae</taxon>
        <taxon>Pentapetalae</taxon>
        <taxon>asterids</taxon>
        <taxon>lamiids</taxon>
        <taxon>Lamiales</taxon>
        <taxon>Oleaceae</taxon>
        <taxon>Oleeae</taxon>
        <taxon>Fraxinus</taxon>
    </lineage>
</organism>
<dbReference type="Pfam" id="PF13450">
    <property type="entry name" value="NAD_binding_8"/>
    <property type="match status" value="1"/>
</dbReference>
<dbReference type="InterPro" id="IPR036188">
    <property type="entry name" value="FAD/NAD-bd_sf"/>
</dbReference>